<feature type="domain" description="Glycosyltransferase 2-like" evidence="1">
    <location>
        <begin position="22"/>
        <end position="140"/>
    </location>
</feature>
<dbReference type="RefSeq" id="WP_152262475.1">
    <property type="nucleotide sequence ID" value="NZ_VOKX01000008.1"/>
</dbReference>
<dbReference type="SUPFAM" id="SSF53448">
    <property type="entry name" value="Nucleotide-diphospho-sugar transferases"/>
    <property type="match status" value="1"/>
</dbReference>
<proteinExistence type="predicted"/>
<name>A0A5N5WDP1_STRMB</name>
<dbReference type="PANTHER" id="PTHR22916">
    <property type="entry name" value="GLYCOSYLTRANSFERASE"/>
    <property type="match status" value="1"/>
</dbReference>
<keyword evidence="2" id="KW-0808">Transferase</keyword>
<dbReference type="Gene3D" id="3.90.550.10">
    <property type="entry name" value="Spore Coat Polysaccharide Biosynthesis Protein SpsA, Chain A"/>
    <property type="match status" value="1"/>
</dbReference>
<dbReference type="InterPro" id="IPR029044">
    <property type="entry name" value="Nucleotide-diphossugar_trans"/>
</dbReference>
<dbReference type="OrthoDB" id="3183633at2"/>
<keyword evidence="3" id="KW-1185">Reference proteome</keyword>
<gene>
    <name evidence="2" type="ORF">FRZ00_04055</name>
</gene>
<dbReference type="AlphaFoldDB" id="A0A5N5WDP1"/>
<comment type="caution">
    <text evidence="2">The sequence shown here is derived from an EMBL/GenBank/DDBJ whole genome shotgun (WGS) entry which is preliminary data.</text>
</comment>
<accession>A0A5N5WDP1</accession>
<sequence length="552" mass="59912">MNESGTPALPHAPDALPTGLVTVIVIGYDDATHIATAVRSALAQGPAVAEVIAVDDASTDGTGAVLDRLAARHPRLRVIHRTVNSGGCGTPRNDGVRAAGTPYVMFLDSDDVLPDGAAEALLAAALRHDAPVAAGLCVRRELPQCLDTRWQPGLYRAAALHPSPEHHPALLHDTLCVNKLYDRRFLTEHGVTFPEGAYPYEDFVFSARLLAAAPRIATVPDTVYVWHVRRGAHRPSISLDRDRIGNWHARLRAHRRGVEIYRTAGRAPLAHAARVKFLDHDLRMYVRELPTRGDGYRHAWWRATRECLTGYAEAELAAARAPARWIARVVLAAADPRDLDRLAQLAAHPARLLPPYARAGGRPVWADDLPVVTLDGLVGPGAAPARRLPVTVDATLRLLTGPPRAELRLRVHELYGRLAQARPHTVDLELRPRGGGTALEARAALSPDGPDWTARLWIGLAPLAAPGAGHRPRTWDLRVRLHCAHGGVIRTAVRAADGTLGRRALPSARHGLLLVRPYATANGSLSLRTAAGLRCALLLAARRLRRRRTSRP</sequence>
<dbReference type="EMBL" id="VOKX01000008">
    <property type="protein sequence ID" value="KAB7850971.1"/>
    <property type="molecule type" value="Genomic_DNA"/>
</dbReference>
<dbReference type="Proteomes" id="UP000327000">
    <property type="component" value="Unassembled WGS sequence"/>
</dbReference>
<dbReference type="CDD" id="cd00761">
    <property type="entry name" value="Glyco_tranf_GTA_type"/>
    <property type="match status" value="1"/>
</dbReference>
<dbReference type="InterPro" id="IPR001173">
    <property type="entry name" value="Glyco_trans_2-like"/>
</dbReference>
<evidence type="ECO:0000313" key="2">
    <source>
        <dbReference type="EMBL" id="KAB7850971.1"/>
    </source>
</evidence>
<evidence type="ECO:0000259" key="1">
    <source>
        <dbReference type="Pfam" id="PF00535"/>
    </source>
</evidence>
<organism evidence="2 3">
    <name type="scientific">Streptomyces mobaraensis</name>
    <name type="common">Streptoverticillium mobaraense</name>
    <dbReference type="NCBI Taxonomy" id="35621"/>
    <lineage>
        <taxon>Bacteria</taxon>
        <taxon>Bacillati</taxon>
        <taxon>Actinomycetota</taxon>
        <taxon>Actinomycetes</taxon>
        <taxon>Kitasatosporales</taxon>
        <taxon>Streptomycetaceae</taxon>
        <taxon>Streptomyces</taxon>
    </lineage>
</organism>
<reference evidence="2 3" key="1">
    <citation type="journal article" date="2019" name="Microb. Cell Fact.">
        <title>Exploring novel herbicidin analogues by transcriptional regulator overexpression and MS/MS molecular networking.</title>
        <authorList>
            <person name="Shi Y."/>
            <person name="Gu R."/>
            <person name="Li Y."/>
            <person name="Wang X."/>
            <person name="Ren W."/>
            <person name="Li X."/>
            <person name="Wang L."/>
            <person name="Xie Y."/>
            <person name="Hong B."/>
        </authorList>
    </citation>
    <scope>NUCLEOTIDE SEQUENCE [LARGE SCALE GENOMIC DNA]</scope>
    <source>
        <strain evidence="2 3">US-43</strain>
    </source>
</reference>
<evidence type="ECO:0000313" key="3">
    <source>
        <dbReference type="Proteomes" id="UP000327000"/>
    </source>
</evidence>
<protein>
    <submittedName>
        <fullName evidence="2">Glycosyltransferase family 2 protein</fullName>
    </submittedName>
</protein>
<dbReference type="PANTHER" id="PTHR22916:SF3">
    <property type="entry name" value="UDP-GLCNAC:BETAGAL BETA-1,3-N-ACETYLGLUCOSAMINYLTRANSFERASE-LIKE PROTEIN 1"/>
    <property type="match status" value="1"/>
</dbReference>
<dbReference type="GO" id="GO:0016758">
    <property type="term" value="F:hexosyltransferase activity"/>
    <property type="evidence" value="ECO:0007669"/>
    <property type="project" value="UniProtKB-ARBA"/>
</dbReference>
<dbReference type="Pfam" id="PF00535">
    <property type="entry name" value="Glycos_transf_2"/>
    <property type="match status" value="1"/>
</dbReference>